<sequence length="379" mass="39087">MRTTYLLLAAALLPACNGGASDSTADASAGTGITGVTGQGLTSTSDATSDGGTAGPTSEGSGSASESDSETPTTGTPGTSSSTTDEATTATTTTTTDATSTTSTTTAATTEQTSTTGVIEEKCPCPDLEVPLDDGIFVLSKTAQLWKYFPQTHDFELLGPATCGLAPSTFSMGVDREGFAWVQYSDMKLRKIDVTDTTQCSDPGFVPMQNGIENFGMAFVSNSADDKCDRIYGNHYNGVANGDMVSEFFSVDPDTLAVAPHGLSDYGLAEVTGTGDGRAFLFAGPDPSVLVEVDKATGATLDVTPLPGVKTGGGFAFAFFAGDFYFFTDKESDSTSEVTHLDYDDSDNNGQQDLKVVVEDAPLRIVGAGVSTCAPLIPQ</sequence>
<dbReference type="RefSeq" id="WP_272091620.1">
    <property type="nucleotide sequence ID" value="NZ_JAQNDL010000004.1"/>
</dbReference>
<comment type="caution">
    <text evidence="3">The sequence shown here is derived from an EMBL/GenBank/DDBJ whole genome shotgun (WGS) entry which is preliminary data.</text>
</comment>
<dbReference type="Proteomes" id="UP001221686">
    <property type="component" value="Unassembled WGS sequence"/>
</dbReference>
<feature type="chain" id="PRO_5046862300" evidence="2">
    <location>
        <begin position="21"/>
        <end position="379"/>
    </location>
</feature>
<proteinExistence type="predicted"/>
<evidence type="ECO:0000256" key="1">
    <source>
        <dbReference type="SAM" id="MobiDB-lite"/>
    </source>
</evidence>
<accession>A0ABT5EB37</accession>
<reference evidence="3 4" key="1">
    <citation type="submission" date="2022-11" db="EMBL/GenBank/DDBJ databases">
        <title>Minimal conservation of predation-associated metabolite biosynthetic gene clusters underscores biosynthetic potential of Myxococcota including descriptions for ten novel species: Archangium lansinium sp. nov., Myxococcus landrumus sp. nov., Nannocystis bai.</title>
        <authorList>
            <person name="Ahearne A."/>
            <person name="Stevens C."/>
            <person name="Dowd S."/>
        </authorList>
    </citation>
    <scope>NUCLEOTIDE SEQUENCE [LARGE SCALE GENOMIC DNA]</scope>
    <source>
        <strain evidence="3 4">BB15-2</strain>
    </source>
</reference>
<keyword evidence="2" id="KW-0732">Signal</keyword>
<dbReference type="EMBL" id="JAQNDL010000004">
    <property type="protein sequence ID" value="MDC0723083.1"/>
    <property type="molecule type" value="Genomic_DNA"/>
</dbReference>
<name>A0ABT5EB37_9BACT</name>
<keyword evidence="4" id="KW-1185">Reference proteome</keyword>
<organism evidence="3 4">
    <name type="scientific">Nannocystis bainbridge</name>
    <dbReference type="NCBI Taxonomy" id="2995303"/>
    <lineage>
        <taxon>Bacteria</taxon>
        <taxon>Pseudomonadati</taxon>
        <taxon>Myxococcota</taxon>
        <taxon>Polyangia</taxon>
        <taxon>Nannocystales</taxon>
        <taxon>Nannocystaceae</taxon>
        <taxon>Nannocystis</taxon>
    </lineage>
</organism>
<gene>
    <name evidence="3" type="ORF">POL25_39720</name>
</gene>
<feature type="signal peptide" evidence="2">
    <location>
        <begin position="1"/>
        <end position="20"/>
    </location>
</feature>
<feature type="region of interest" description="Disordered" evidence="1">
    <location>
        <begin position="31"/>
        <end position="118"/>
    </location>
</feature>
<feature type="compositionally biased region" description="Low complexity" evidence="1">
    <location>
        <begin position="42"/>
        <end position="116"/>
    </location>
</feature>
<evidence type="ECO:0000313" key="4">
    <source>
        <dbReference type="Proteomes" id="UP001221686"/>
    </source>
</evidence>
<evidence type="ECO:0000256" key="2">
    <source>
        <dbReference type="SAM" id="SignalP"/>
    </source>
</evidence>
<protein>
    <submittedName>
        <fullName evidence="3">Uncharacterized protein</fullName>
    </submittedName>
</protein>
<evidence type="ECO:0000313" key="3">
    <source>
        <dbReference type="EMBL" id="MDC0723083.1"/>
    </source>
</evidence>